<dbReference type="Pfam" id="PF09424">
    <property type="entry name" value="YqeY"/>
    <property type="match status" value="1"/>
</dbReference>
<dbReference type="EMBL" id="SFCI01001617">
    <property type="protein sequence ID" value="TFY75337.1"/>
    <property type="molecule type" value="Genomic_DNA"/>
</dbReference>
<comment type="caution">
    <text evidence="2">The sequence shown here is derived from an EMBL/GenBank/DDBJ whole genome shotgun (WGS) entry which is preliminary data.</text>
</comment>
<evidence type="ECO:0000256" key="1">
    <source>
        <dbReference type="RuleBase" id="RU365099"/>
    </source>
</evidence>
<name>A0A4Y9ZMN1_9AGAM</name>
<dbReference type="AlphaFoldDB" id="A0A4Y9ZMN1"/>
<keyword evidence="1" id="KW-0496">Mitochondrion</keyword>
<dbReference type="OrthoDB" id="538640at2759"/>
<dbReference type="Gene3D" id="1.10.10.410">
    <property type="match status" value="1"/>
</dbReference>
<dbReference type="Gene3D" id="1.10.1510.10">
    <property type="entry name" value="Uncharacterised protein YqeY/AIM41 PF09424, N-terminal domain"/>
    <property type="match status" value="1"/>
</dbReference>
<dbReference type="InterPro" id="IPR042184">
    <property type="entry name" value="YqeY/Aim41_N"/>
</dbReference>
<evidence type="ECO:0000313" key="3">
    <source>
        <dbReference type="Proteomes" id="UP000298061"/>
    </source>
</evidence>
<dbReference type="PANTHER" id="PTHR28055">
    <property type="entry name" value="ALTERED INHERITANCE OF MITOCHONDRIA PROTEIN 41, MITOCHONDRIAL"/>
    <property type="match status" value="1"/>
</dbReference>
<dbReference type="InterPro" id="IPR003789">
    <property type="entry name" value="Asn/Gln_tRNA_amidoTrase-B-like"/>
</dbReference>
<dbReference type="InterPro" id="IPR019004">
    <property type="entry name" value="YqeY/Aim41"/>
</dbReference>
<evidence type="ECO:0000313" key="2">
    <source>
        <dbReference type="EMBL" id="TFY75337.1"/>
    </source>
</evidence>
<sequence>MHIHCSDIRSRLQADLKASMKSKDTVTATTIRSVLAEVYAADKTAKDGKVPSTTIFSLLRKAKTRRVDAASRFKEASRSDLAEKEEHEANLLDAFLPPLLSEADIDRVLKTIIPEQRAEGEDNKRAMGKVMKAFYSKVDRSTVDPQLVTARVGALLASS</sequence>
<reference evidence="2 3" key="1">
    <citation type="submission" date="2019-02" db="EMBL/GenBank/DDBJ databases">
        <title>Genome sequencing of the rare red list fungi Hericium alpestre (H. flagellum).</title>
        <authorList>
            <person name="Buettner E."/>
            <person name="Kellner H."/>
        </authorList>
    </citation>
    <scope>NUCLEOTIDE SEQUENCE [LARGE SCALE GENOMIC DNA]</scope>
    <source>
        <strain evidence="2 3">DSM 108284</strain>
    </source>
</reference>
<dbReference type="SUPFAM" id="SSF89095">
    <property type="entry name" value="GatB/YqeY motif"/>
    <property type="match status" value="1"/>
</dbReference>
<comment type="subcellular location">
    <subcellularLocation>
        <location evidence="1">Mitochondrion</location>
    </subcellularLocation>
</comment>
<dbReference type="InterPro" id="IPR023168">
    <property type="entry name" value="GatB_Yqey_C_2"/>
</dbReference>
<dbReference type="PANTHER" id="PTHR28055:SF1">
    <property type="entry name" value="ALTERED INHERITANCE OF MITOCHONDRIA PROTEIN 41, MITOCHONDRIAL"/>
    <property type="match status" value="1"/>
</dbReference>
<dbReference type="Proteomes" id="UP000298061">
    <property type="component" value="Unassembled WGS sequence"/>
</dbReference>
<accession>A0A4Y9ZMN1</accession>
<gene>
    <name evidence="1" type="primary">AIM41</name>
    <name evidence="2" type="ORF">EWM64_g8676</name>
</gene>
<proteinExistence type="inferred from homology"/>
<dbReference type="GO" id="GO:0005739">
    <property type="term" value="C:mitochondrion"/>
    <property type="evidence" value="ECO:0007669"/>
    <property type="project" value="UniProtKB-SubCell"/>
</dbReference>
<dbReference type="GO" id="GO:0016884">
    <property type="term" value="F:carbon-nitrogen ligase activity, with glutamine as amido-N-donor"/>
    <property type="evidence" value="ECO:0007669"/>
    <property type="project" value="UniProtKB-UniRule"/>
</dbReference>
<keyword evidence="3" id="KW-1185">Reference proteome</keyword>
<dbReference type="STRING" id="135208.A0A4Y9ZMN1"/>
<comment type="similarity">
    <text evidence="1">Belongs to the AIM41 family.</text>
</comment>
<protein>
    <recommendedName>
        <fullName evidence="1">Altered inheritance of mitochondria protein 41</fullName>
    </recommendedName>
</protein>
<organism evidence="2 3">
    <name type="scientific">Hericium alpestre</name>
    <dbReference type="NCBI Taxonomy" id="135208"/>
    <lineage>
        <taxon>Eukaryota</taxon>
        <taxon>Fungi</taxon>
        <taxon>Dikarya</taxon>
        <taxon>Basidiomycota</taxon>
        <taxon>Agaricomycotina</taxon>
        <taxon>Agaricomycetes</taxon>
        <taxon>Russulales</taxon>
        <taxon>Hericiaceae</taxon>
        <taxon>Hericium</taxon>
    </lineage>
</organism>